<dbReference type="InterPro" id="IPR002035">
    <property type="entry name" value="VWF_A"/>
</dbReference>
<dbReference type="Gene3D" id="3.40.50.410">
    <property type="entry name" value="von Willebrand factor, type A domain"/>
    <property type="match status" value="2"/>
</dbReference>
<proteinExistence type="predicted"/>
<dbReference type="InterPro" id="IPR028087">
    <property type="entry name" value="Tad_N"/>
</dbReference>
<comment type="caution">
    <text evidence="3">The sequence shown here is derived from an EMBL/GenBank/DDBJ whole genome shotgun (WGS) entry which is preliminary data.</text>
</comment>
<dbReference type="OrthoDB" id="7522752at2"/>
<accession>A0A501PG22</accession>
<dbReference type="RefSeq" id="WP_139941053.1">
    <property type="nucleotide sequence ID" value="NZ_JBHSYP010000006.1"/>
</dbReference>
<keyword evidence="1" id="KW-1133">Transmembrane helix</keyword>
<dbReference type="PROSITE" id="PS50234">
    <property type="entry name" value="VWFA"/>
    <property type="match status" value="1"/>
</dbReference>
<feature type="transmembrane region" description="Helical" evidence="1">
    <location>
        <begin position="42"/>
        <end position="61"/>
    </location>
</feature>
<dbReference type="EMBL" id="VFIY01000014">
    <property type="protein sequence ID" value="TPD59390.1"/>
    <property type="molecule type" value="Genomic_DNA"/>
</dbReference>
<dbReference type="SUPFAM" id="SSF53300">
    <property type="entry name" value="vWA-like"/>
    <property type="match status" value="1"/>
</dbReference>
<feature type="domain" description="VWFA" evidence="2">
    <location>
        <begin position="453"/>
        <end position="588"/>
    </location>
</feature>
<gene>
    <name evidence="3" type="ORF">FIV46_11390</name>
</gene>
<organism evidence="3 4">
    <name type="scientific">Emcibacter nanhaiensis</name>
    <dbReference type="NCBI Taxonomy" id="1505037"/>
    <lineage>
        <taxon>Bacteria</taxon>
        <taxon>Pseudomonadati</taxon>
        <taxon>Pseudomonadota</taxon>
        <taxon>Alphaproteobacteria</taxon>
        <taxon>Emcibacterales</taxon>
        <taxon>Emcibacteraceae</taxon>
        <taxon>Emcibacter</taxon>
    </lineage>
</organism>
<protein>
    <submittedName>
        <fullName evidence="3">VWA domain-containing protein</fullName>
    </submittedName>
</protein>
<keyword evidence="1" id="KW-0472">Membrane</keyword>
<evidence type="ECO:0000256" key="1">
    <source>
        <dbReference type="SAM" id="Phobius"/>
    </source>
</evidence>
<sequence>MKMMPEKIKKSLMAFTAGRKKLQQSTGLADFGRKLVRDTRGMSGAIMVASVIPIIAIVGLATDVSRAYIVKQRLGTALDAAALAGGRVLNDTAAVRRAEIQQYFDANLPNGFMGATVEGPYEVDEDGNVLAEDYVYGNDEDVLRLKANADVNTVFLQLFGVDSLDVNTDAEVTKEISLLDVVVAIDLSGSMQTSDVGGGSRIYAAKQAAKTMINILFGNNAENPLLKIGVVPWSGAVNITNNGSKYGFEADGVTPLAAADLYTTVAVSPSVANPYEIQYYSFDKLCEGSKWSPDCSSAIPGNGYEVLKNYQATINNIYYAHNAPSVPLLAEPPTGWTGCVYARYAREEAWQYKQTPSSDNSTSLDEAADIYDGPVEIVGGKSWIGWYPIGDENEYSNYVAYDFNGDGSIGSSEKYYDGYRCDMGRLANETSSCTPCPDYGITKLQSVKQVVWDAIDDLDATSGGYTNIPQGLVWAWRVLSPGLPFNEASVISANSNTINRAIILLTDGENTRRSGDTYNRMLSDRNNRLLEVADAIKNDPDNNIQIYTIQFAESSGSLATLLTNVATDEDHYYFAPDAATLNTIFEEIANELSSLRLSK</sequence>
<dbReference type="InterPro" id="IPR036465">
    <property type="entry name" value="vWFA_dom_sf"/>
</dbReference>
<dbReference type="Pfam" id="PF00092">
    <property type="entry name" value="VWA"/>
    <property type="match status" value="1"/>
</dbReference>
<name>A0A501PG22_9PROT</name>
<evidence type="ECO:0000313" key="4">
    <source>
        <dbReference type="Proteomes" id="UP000319148"/>
    </source>
</evidence>
<evidence type="ECO:0000313" key="3">
    <source>
        <dbReference type="EMBL" id="TPD59390.1"/>
    </source>
</evidence>
<keyword evidence="4" id="KW-1185">Reference proteome</keyword>
<evidence type="ECO:0000259" key="2">
    <source>
        <dbReference type="PROSITE" id="PS50234"/>
    </source>
</evidence>
<dbReference type="AlphaFoldDB" id="A0A501PG22"/>
<reference evidence="4" key="1">
    <citation type="submission" date="2019-06" db="EMBL/GenBank/DDBJ databases">
        <title>The complete genome of Emcibacter congregatus ZYLT.</title>
        <authorList>
            <person name="Zhao Z."/>
        </authorList>
    </citation>
    <scope>NUCLEOTIDE SEQUENCE [LARGE SCALE GENOMIC DNA]</scope>
    <source>
        <strain evidence="4">MCCC 1A06723</strain>
    </source>
</reference>
<keyword evidence="1" id="KW-0812">Transmembrane</keyword>
<dbReference type="Proteomes" id="UP000319148">
    <property type="component" value="Unassembled WGS sequence"/>
</dbReference>
<dbReference type="Pfam" id="PF13400">
    <property type="entry name" value="Tad"/>
    <property type="match status" value="1"/>
</dbReference>